<reference evidence="12" key="1">
    <citation type="submission" date="2022-10" db="EMBL/GenBank/DDBJ databases">
        <authorList>
            <person name="Chen Y."/>
            <person name="Dougan E. K."/>
            <person name="Chan C."/>
            <person name="Rhodes N."/>
            <person name="Thang M."/>
        </authorList>
    </citation>
    <scope>NUCLEOTIDE SEQUENCE</scope>
</reference>
<dbReference type="InterPro" id="IPR004839">
    <property type="entry name" value="Aminotransferase_I/II_large"/>
</dbReference>
<feature type="domain" description="Aminotransferase class I/classII large" evidence="11">
    <location>
        <begin position="32"/>
        <end position="415"/>
    </location>
</feature>
<dbReference type="AlphaFoldDB" id="A0A9P1BGF1"/>
<feature type="transmembrane region" description="Helical" evidence="10">
    <location>
        <begin position="468"/>
        <end position="489"/>
    </location>
</feature>
<feature type="transmembrane region" description="Helical" evidence="10">
    <location>
        <begin position="415"/>
        <end position="436"/>
    </location>
</feature>
<keyword evidence="5" id="KW-0808">Transferase</keyword>
<accession>A0A9P1BGF1</accession>
<comment type="cofactor">
    <cofactor evidence="1">
        <name>pyridoxal 5'-phosphate</name>
        <dbReference type="ChEBI" id="CHEBI:597326"/>
    </cofactor>
</comment>
<evidence type="ECO:0000259" key="11">
    <source>
        <dbReference type="Pfam" id="PF00155"/>
    </source>
</evidence>
<keyword evidence="4 14" id="KW-0032">Aminotransferase</keyword>
<organism evidence="12">
    <name type="scientific">Cladocopium goreaui</name>
    <dbReference type="NCBI Taxonomy" id="2562237"/>
    <lineage>
        <taxon>Eukaryota</taxon>
        <taxon>Sar</taxon>
        <taxon>Alveolata</taxon>
        <taxon>Dinophyceae</taxon>
        <taxon>Suessiales</taxon>
        <taxon>Symbiodiniaceae</taxon>
        <taxon>Cladocopium</taxon>
    </lineage>
</organism>
<reference evidence="13" key="2">
    <citation type="submission" date="2024-04" db="EMBL/GenBank/DDBJ databases">
        <authorList>
            <person name="Chen Y."/>
            <person name="Shah S."/>
            <person name="Dougan E. K."/>
            <person name="Thang M."/>
            <person name="Chan C."/>
        </authorList>
    </citation>
    <scope>NUCLEOTIDE SEQUENCE [LARGE SCALE GENOMIC DNA]</scope>
</reference>
<dbReference type="PANTHER" id="PTHR42790">
    <property type="entry name" value="AMINOTRANSFERASE"/>
    <property type="match status" value="1"/>
</dbReference>
<feature type="transmembrane region" description="Helical" evidence="10">
    <location>
        <begin position="756"/>
        <end position="780"/>
    </location>
</feature>
<dbReference type="InterPro" id="IPR015424">
    <property type="entry name" value="PyrdxlP-dep_Trfase"/>
</dbReference>
<dbReference type="PANTHER" id="PTHR42790:SF19">
    <property type="entry name" value="KYNURENINE_ALPHA-AMINOADIPATE AMINOTRANSFERASE, MITOCHONDRIAL"/>
    <property type="match status" value="1"/>
</dbReference>
<dbReference type="OrthoDB" id="691673at2759"/>
<dbReference type="EMBL" id="CAMXCT010000001">
    <property type="protein sequence ID" value="CAI3972053.1"/>
    <property type="molecule type" value="Genomic_DNA"/>
</dbReference>
<dbReference type="GO" id="GO:0030170">
    <property type="term" value="F:pyridoxal phosphate binding"/>
    <property type="evidence" value="ECO:0007669"/>
    <property type="project" value="InterPro"/>
</dbReference>
<comment type="subcellular location">
    <subcellularLocation>
        <location evidence="2">Cell membrane</location>
        <topology evidence="2">Multi-pass membrane protein</topology>
    </subcellularLocation>
</comment>
<name>A0A9P1BGF1_9DINO</name>
<keyword evidence="15" id="KW-1185">Reference proteome</keyword>
<keyword evidence="3" id="KW-1003">Cell membrane</keyword>
<sequence>MTIIHQGFSQRAGWAGDQPISYLMHKALANPELISLAAGFVDQDTLPVDLMRQAVDSLLSDRKRGQAALQYGTTVGHAPLREIALNRWREADGEPECERGIGLDQVLITAGSNELLHLLGDTLCDPGDIILVASPCYFVYLGLATNLGIRTIGVEADEQGMIPESLEDTLRQLNNIGDLPRVKAIYLTDYFNNPSTESLALERRGPIVETAKRWSRSFPIRVIEDAAYRELRYKVDDIPSLRSFDEEGDTVVVAQTFSKSFSPGIRVGFGILPPDLVAPCGAQKGNIDFGAPNFTQCVLAEVFNLGLFEEHLGNLRRGYEAKLNAMVEACDEHLAPLDGVSFTRPGGGLYVWLTLPHEVNTSAASPLFERAMDEGMIYVPGEYCYAVEGAPIAHNQIRLSFGVQSQKRIREGIAALARAVVFFICFCSLTGLYIIFDAFANLDEFMQHAGDNGNLLGIMGEYYAYRSIYFFDKTSGLLALVSAMFTVTWIRRHNELTALMAAGVSRGRVVVPVILAAICISLFAAGMRETVLPRIQHELSRDPKNLSGEKGQVFRARYDNETVILIGGKASYRSDKRIESPQFNMPPALATYGNQIVATNAYFRPADPATGRPAGYLIHGVERPKDLYSEPSLFLEGRPVVITPADHPEWLQPDQCFIASNMDFEQLTGGTAWRQFSSTAELMRGLRNPSLDFGADVRVAIHSRLVQPLLDVTLLFLGLPMVLRRDTGNMFLAMGLCLAAVSVFMMVVIACQYLGAIMFVGTATAAWLPLMIFIPIVAFFSDPLRQ</sequence>
<feature type="transmembrane region" description="Helical" evidence="10">
    <location>
        <begin position="509"/>
        <end position="527"/>
    </location>
</feature>
<dbReference type="Gene3D" id="3.90.1150.10">
    <property type="entry name" value="Aspartate Aminotransferase, domain 1"/>
    <property type="match status" value="1"/>
</dbReference>
<dbReference type="GO" id="GO:0005886">
    <property type="term" value="C:plasma membrane"/>
    <property type="evidence" value="ECO:0007669"/>
    <property type="project" value="UniProtKB-SubCell"/>
</dbReference>
<evidence type="ECO:0000256" key="4">
    <source>
        <dbReference type="ARBA" id="ARBA00022576"/>
    </source>
</evidence>
<dbReference type="CDD" id="cd00609">
    <property type="entry name" value="AAT_like"/>
    <property type="match status" value="1"/>
</dbReference>
<gene>
    <name evidence="12" type="ORF">C1SCF055_LOCUS643</name>
</gene>
<comment type="caution">
    <text evidence="12">The sequence shown here is derived from an EMBL/GenBank/DDBJ whole genome shotgun (WGS) entry which is preliminary data.</text>
</comment>
<evidence type="ECO:0000256" key="9">
    <source>
        <dbReference type="ARBA" id="ARBA00023136"/>
    </source>
</evidence>
<keyword evidence="7" id="KW-0663">Pyridoxal phosphate</keyword>
<dbReference type="GO" id="GO:0008483">
    <property type="term" value="F:transaminase activity"/>
    <property type="evidence" value="ECO:0007669"/>
    <property type="project" value="UniProtKB-KW"/>
</dbReference>
<evidence type="ECO:0000256" key="6">
    <source>
        <dbReference type="ARBA" id="ARBA00022692"/>
    </source>
</evidence>
<dbReference type="InterPro" id="IPR015421">
    <property type="entry name" value="PyrdxlP-dep_Trfase_major"/>
</dbReference>
<keyword evidence="9 10" id="KW-0472">Membrane</keyword>
<dbReference type="SUPFAM" id="SSF53383">
    <property type="entry name" value="PLP-dependent transferases"/>
    <property type="match status" value="1"/>
</dbReference>
<dbReference type="InterPro" id="IPR015422">
    <property type="entry name" value="PyrdxlP-dep_Trfase_small"/>
</dbReference>
<evidence type="ECO:0000313" key="13">
    <source>
        <dbReference type="EMBL" id="CAL1125428.1"/>
    </source>
</evidence>
<dbReference type="Pfam" id="PF00155">
    <property type="entry name" value="Aminotran_1_2"/>
    <property type="match status" value="1"/>
</dbReference>
<evidence type="ECO:0000256" key="7">
    <source>
        <dbReference type="ARBA" id="ARBA00022898"/>
    </source>
</evidence>
<evidence type="ECO:0000313" key="12">
    <source>
        <dbReference type="EMBL" id="CAI3972053.1"/>
    </source>
</evidence>
<dbReference type="GO" id="GO:1901605">
    <property type="term" value="P:alpha-amino acid metabolic process"/>
    <property type="evidence" value="ECO:0007669"/>
    <property type="project" value="TreeGrafter"/>
</dbReference>
<evidence type="ECO:0000313" key="14">
    <source>
        <dbReference type="EMBL" id="CAL4759365.1"/>
    </source>
</evidence>
<dbReference type="Gene3D" id="3.40.640.10">
    <property type="entry name" value="Type I PLP-dependent aspartate aminotransferase-like (Major domain)"/>
    <property type="match status" value="1"/>
</dbReference>
<dbReference type="InterPro" id="IPR005495">
    <property type="entry name" value="LptG/LptF_permease"/>
</dbReference>
<evidence type="ECO:0000256" key="1">
    <source>
        <dbReference type="ARBA" id="ARBA00001933"/>
    </source>
</evidence>
<protein>
    <submittedName>
        <fullName evidence="14">Aromatic-amino-acid aminotransferase 1 (ARAT-I) (AROAT)</fullName>
    </submittedName>
</protein>
<keyword evidence="8 10" id="KW-1133">Transmembrane helix</keyword>
<dbReference type="EMBL" id="CAMXCT030000001">
    <property type="protein sequence ID" value="CAL4759365.1"/>
    <property type="molecule type" value="Genomic_DNA"/>
</dbReference>
<dbReference type="InterPro" id="IPR050859">
    <property type="entry name" value="Class-I_PLP-dep_aminotransf"/>
</dbReference>
<dbReference type="Pfam" id="PF03739">
    <property type="entry name" value="LptF_LptG"/>
    <property type="match status" value="2"/>
</dbReference>
<dbReference type="Proteomes" id="UP001152797">
    <property type="component" value="Unassembled WGS sequence"/>
</dbReference>
<evidence type="ECO:0000256" key="8">
    <source>
        <dbReference type="ARBA" id="ARBA00022989"/>
    </source>
</evidence>
<evidence type="ECO:0000256" key="10">
    <source>
        <dbReference type="SAM" id="Phobius"/>
    </source>
</evidence>
<evidence type="ECO:0000256" key="3">
    <source>
        <dbReference type="ARBA" id="ARBA00022475"/>
    </source>
</evidence>
<keyword evidence="6 10" id="KW-0812">Transmembrane</keyword>
<feature type="transmembrane region" description="Helical" evidence="10">
    <location>
        <begin position="730"/>
        <end position="750"/>
    </location>
</feature>
<evidence type="ECO:0000313" key="15">
    <source>
        <dbReference type="Proteomes" id="UP001152797"/>
    </source>
</evidence>
<proteinExistence type="predicted"/>
<evidence type="ECO:0000256" key="5">
    <source>
        <dbReference type="ARBA" id="ARBA00022679"/>
    </source>
</evidence>
<evidence type="ECO:0000256" key="2">
    <source>
        <dbReference type="ARBA" id="ARBA00004651"/>
    </source>
</evidence>
<dbReference type="EMBL" id="CAMXCT020000001">
    <property type="protein sequence ID" value="CAL1125428.1"/>
    <property type="molecule type" value="Genomic_DNA"/>
</dbReference>